<feature type="chain" id="PRO_5027083846" evidence="2">
    <location>
        <begin position="22"/>
        <end position="117"/>
    </location>
</feature>
<dbReference type="Proteomes" id="UP000509545">
    <property type="component" value="Chromosome"/>
</dbReference>
<reference evidence="3 4" key="1">
    <citation type="submission" date="2020-02" db="EMBL/GenBank/DDBJ databases">
        <authorList>
            <person name="Liang J."/>
        </authorList>
    </citation>
    <scope>NUCLEOTIDE SEQUENCE [LARGE SCALE GENOMIC DNA]</scope>
    <source>
        <strain evidence="3 4">L22-9</strain>
    </source>
</reference>
<feature type="region of interest" description="Disordered" evidence="1">
    <location>
        <begin position="55"/>
        <end position="117"/>
    </location>
</feature>
<proteinExistence type="predicted"/>
<feature type="compositionally biased region" description="Low complexity" evidence="1">
    <location>
        <begin position="55"/>
        <end position="65"/>
    </location>
</feature>
<keyword evidence="4" id="KW-1185">Reference proteome</keyword>
<evidence type="ECO:0000313" key="4">
    <source>
        <dbReference type="Proteomes" id="UP000509545"/>
    </source>
</evidence>
<evidence type="ECO:0000256" key="1">
    <source>
        <dbReference type="SAM" id="MobiDB-lite"/>
    </source>
</evidence>
<keyword evidence="2" id="KW-0732">Signal</keyword>
<evidence type="ECO:0000256" key="2">
    <source>
        <dbReference type="SAM" id="SignalP"/>
    </source>
</evidence>
<sequence>MMKQWMTMTAGLGLLMALPWAQGEEAPACIEVTVGGYKTPDYNCLSRQMGNDPQAAKAAQQAQEAMNVPVNERAPNSIGLATPAATGVRMGNTFGTSVKPQRPPVPANNSPLPNGNK</sequence>
<evidence type="ECO:0000313" key="3">
    <source>
        <dbReference type="EMBL" id="QKS81395.1"/>
    </source>
</evidence>
<organism evidence="3 4">
    <name type="scientific">Pseudomonas bijieensis</name>
    <dbReference type="NCBI Taxonomy" id="2681983"/>
    <lineage>
        <taxon>Bacteria</taxon>
        <taxon>Pseudomonadati</taxon>
        <taxon>Pseudomonadota</taxon>
        <taxon>Gammaproteobacteria</taxon>
        <taxon>Pseudomonadales</taxon>
        <taxon>Pseudomonadaceae</taxon>
        <taxon>Pseudomonas</taxon>
    </lineage>
</organism>
<feature type="signal peptide" evidence="2">
    <location>
        <begin position="1"/>
        <end position="21"/>
    </location>
</feature>
<feature type="compositionally biased region" description="Polar residues" evidence="1">
    <location>
        <begin position="107"/>
        <end position="117"/>
    </location>
</feature>
<accession>A0A6N1C9Z6</accession>
<gene>
    <name evidence="3" type="ORF">GN234_05320</name>
</gene>
<protein>
    <submittedName>
        <fullName evidence="3">Uncharacterized protein</fullName>
    </submittedName>
</protein>
<dbReference type="AlphaFoldDB" id="A0A6N1C9Z6"/>
<dbReference type="RefSeq" id="WP_176688021.1">
    <property type="nucleotide sequence ID" value="NZ_CP048810.1"/>
</dbReference>
<dbReference type="KEGG" id="pbz:GN234_05320"/>
<dbReference type="EMBL" id="CP048810">
    <property type="protein sequence ID" value="QKS81395.1"/>
    <property type="molecule type" value="Genomic_DNA"/>
</dbReference>
<name>A0A6N1C9Z6_9PSED</name>